<dbReference type="PRINTS" id="PR01078">
    <property type="entry name" value="AMINACHANNEL"/>
</dbReference>
<evidence type="ECO:0000256" key="10">
    <source>
        <dbReference type="ARBA" id="ARBA00023201"/>
    </source>
</evidence>
<evidence type="ECO:0000256" key="13">
    <source>
        <dbReference type="SAM" id="Phobius"/>
    </source>
</evidence>
<evidence type="ECO:0000256" key="6">
    <source>
        <dbReference type="ARBA" id="ARBA00022989"/>
    </source>
</evidence>
<evidence type="ECO:0000256" key="8">
    <source>
        <dbReference type="ARBA" id="ARBA00023065"/>
    </source>
</evidence>
<gene>
    <name evidence="14" type="primary">ppk28</name>
    <name evidence="14" type="ORF">EVAR_31149_1</name>
</gene>
<dbReference type="GO" id="GO:0015280">
    <property type="term" value="F:ligand-gated sodium channel activity"/>
    <property type="evidence" value="ECO:0007669"/>
    <property type="project" value="TreeGrafter"/>
</dbReference>
<keyword evidence="3 12" id="KW-0813">Transport</keyword>
<keyword evidence="10 12" id="KW-0739">Sodium transport</keyword>
<dbReference type="Pfam" id="PF00858">
    <property type="entry name" value="ASC"/>
    <property type="match status" value="1"/>
</dbReference>
<feature type="transmembrane region" description="Helical" evidence="13">
    <location>
        <begin position="46"/>
        <end position="67"/>
    </location>
</feature>
<evidence type="ECO:0000313" key="14">
    <source>
        <dbReference type="EMBL" id="GBP43266.1"/>
    </source>
</evidence>
<keyword evidence="7" id="KW-0915">Sodium</keyword>
<dbReference type="STRING" id="151549.A0A4C1VVK7"/>
<comment type="subcellular location">
    <subcellularLocation>
        <location evidence="1">Membrane</location>
        <topology evidence="1">Multi-pass membrane protein</topology>
    </subcellularLocation>
</comment>
<evidence type="ECO:0000256" key="2">
    <source>
        <dbReference type="ARBA" id="ARBA00007193"/>
    </source>
</evidence>
<dbReference type="EMBL" id="BGZK01000433">
    <property type="protein sequence ID" value="GBP43266.1"/>
    <property type="molecule type" value="Genomic_DNA"/>
</dbReference>
<evidence type="ECO:0000313" key="15">
    <source>
        <dbReference type="Proteomes" id="UP000299102"/>
    </source>
</evidence>
<dbReference type="Gene3D" id="1.10.287.770">
    <property type="entry name" value="YojJ-like"/>
    <property type="match status" value="1"/>
</dbReference>
<keyword evidence="9 13" id="KW-0472">Membrane</keyword>
<sequence length="550" mass="63350">MNITNFSRGKLSYSHASLVAGIQESCGRVLSIVRSSSGLPRICFRVFWLITFLLSLGLCCSLIYNVWIKWQESPVIVSFSEKMIPVWQVPFPSFTICPRTKTQTFVYNFTDNYNKFLNGSLEKSYNTSRFLEQLDNVALVCGSGLRDRFTDRDSCDHTSVADLIQVGLEIIIRVAPKVDDVFNKCLWRGEKEKCSDIFKIVVTFHGICYNFNGLASSDIFDDNSIQKEYQYMYTTRPAQGWSPDEGYELRMDDDMYPRRGHQNSALPDLEIELLENAQKQDKLCIGEKRGFKIILHHPMDSPRAKPFYHIQGGQEGALSMSFHMISTSEKLRSYAPHVRQCYFPAERKLRYFKEYTQKNCERECRANYTFARCGCVWFNMAQELTIHEMKLALQAAAGNETKEGCDCLPTCNSVKYEAELLKSPYSKTIVRQFNESSSDFSEDVTQTQLEYEIAKLEVNFKDSQFSSLSRSELFGLTDFMANCGGLLGLFLGFSFLSIIEILYYFTLRDFGIGRNSLHHEEHKGRPVLTVTPDNVARVRKMIRDDKRRMF</sequence>
<proteinExistence type="inferred from homology"/>
<dbReference type="Proteomes" id="UP000299102">
    <property type="component" value="Unassembled WGS sequence"/>
</dbReference>
<protein>
    <submittedName>
        <fullName evidence="14">Pickpocket protein 28</fullName>
    </submittedName>
</protein>
<dbReference type="InterPro" id="IPR001873">
    <property type="entry name" value="ENaC"/>
</dbReference>
<comment type="caution">
    <text evidence="14">The sequence shown here is derived from an EMBL/GenBank/DDBJ whole genome shotgun (WGS) entry which is preliminary data.</text>
</comment>
<evidence type="ECO:0000256" key="9">
    <source>
        <dbReference type="ARBA" id="ARBA00023136"/>
    </source>
</evidence>
<dbReference type="GO" id="GO:0005886">
    <property type="term" value="C:plasma membrane"/>
    <property type="evidence" value="ECO:0007669"/>
    <property type="project" value="TreeGrafter"/>
</dbReference>
<comment type="similarity">
    <text evidence="2 12">Belongs to the amiloride-sensitive sodium channel (TC 1.A.6) family.</text>
</comment>
<dbReference type="Gene3D" id="2.60.470.10">
    <property type="entry name" value="Acid-sensing ion channels like domains"/>
    <property type="match status" value="1"/>
</dbReference>
<keyword evidence="11 12" id="KW-0407">Ion channel</keyword>
<evidence type="ECO:0000256" key="3">
    <source>
        <dbReference type="ARBA" id="ARBA00022448"/>
    </source>
</evidence>
<dbReference type="PANTHER" id="PTHR11690">
    <property type="entry name" value="AMILORIDE-SENSITIVE SODIUM CHANNEL-RELATED"/>
    <property type="match status" value="1"/>
</dbReference>
<keyword evidence="8 12" id="KW-0406">Ion transport</keyword>
<organism evidence="14 15">
    <name type="scientific">Eumeta variegata</name>
    <name type="common">Bagworm moth</name>
    <name type="synonym">Eumeta japonica</name>
    <dbReference type="NCBI Taxonomy" id="151549"/>
    <lineage>
        <taxon>Eukaryota</taxon>
        <taxon>Metazoa</taxon>
        <taxon>Ecdysozoa</taxon>
        <taxon>Arthropoda</taxon>
        <taxon>Hexapoda</taxon>
        <taxon>Insecta</taxon>
        <taxon>Pterygota</taxon>
        <taxon>Neoptera</taxon>
        <taxon>Endopterygota</taxon>
        <taxon>Lepidoptera</taxon>
        <taxon>Glossata</taxon>
        <taxon>Ditrysia</taxon>
        <taxon>Tineoidea</taxon>
        <taxon>Psychidae</taxon>
        <taxon>Oiketicinae</taxon>
        <taxon>Eumeta</taxon>
    </lineage>
</organism>
<evidence type="ECO:0000256" key="7">
    <source>
        <dbReference type="ARBA" id="ARBA00023053"/>
    </source>
</evidence>
<accession>A0A4C1VVK7</accession>
<feature type="transmembrane region" description="Helical" evidence="13">
    <location>
        <begin position="479"/>
        <end position="505"/>
    </location>
</feature>
<evidence type="ECO:0000256" key="5">
    <source>
        <dbReference type="ARBA" id="ARBA00022692"/>
    </source>
</evidence>
<evidence type="ECO:0000256" key="4">
    <source>
        <dbReference type="ARBA" id="ARBA00022461"/>
    </source>
</evidence>
<evidence type="ECO:0000256" key="11">
    <source>
        <dbReference type="ARBA" id="ARBA00023303"/>
    </source>
</evidence>
<keyword evidence="15" id="KW-1185">Reference proteome</keyword>
<keyword evidence="6 13" id="KW-1133">Transmembrane helix</keyword>
<keyword evidence="4 12" id="KW-0894">Sodium channel</keyword>
<name>A0A4C1VVK7_EUMVA</name>
<dbReference type="OrthoDB" id="6021021at2759"/>
<keyword evidence="5 12" id="KW-0812">Transmembrane</keyword>
<evidence type="ECO:0000256" key="12">
    <source>
        <dbReference type="RuleBase" id="RU000679"/>
    </source>
</evidence>
<reference evidence="14 15" key="1">
    <citation type="journal article" date="2019" name="Commun. Biol.">
        <title>The bagworm genome reveals a unique fibroin gene that provides high tensile strength.</title>
        <authorList>
            <person name="Kono N."/>
            <person name="Nakamura H."/>
            <person name="Ohtoshi R."/>
            <person name="Tomita M."/>
            <person name="Numata K."/>
            <person name="Arakawa K."/>
        </authorList>
    </citation>
    <scope>NUCLEOTIDE SEQUENCE [LARGE SCALE GENOMIC DNA]</scope>
</reference>
<dbReference type="AlphaFoldDB" id="A0A4C1VVK7"/>
<evidence type="ECO:0000256" key="1">
    <source>
        <dbReference type="ARBA" id="ARBA00004141"/>
    </source>
</evidence>
<dbReference type="PANTHER" id="PTHR11690:SF288">
    <property type="entry name" value="AMILORIDE-SENSITIVE NA+ CHANNEL-RELATED"/>
    <property type="match status" value="1"/>
</dbReference>